<dbReference type="Pfam" id="PF19268">
    <property type="entry name" value="CIS_TMP"/>
    <property type="match status" value="1"/>
</dbReference>
<organism evidence="1 2">
    <name type="scientific">Ralstonia flaminis</name>
    <dbReference type="NCBI Taxonomy" id="3058597"/>
    <lineage>
        <taxon>Bacteria</taxon>
        <taxon>Pseudomonadati</taxon>
        <taxon>Pseudomonadota</taxon>
        <taxon>Betaproteobacteria</taxon>
        <taxon>Burkholderiales</taxon>
        <taxon>Burkholderiaceae</taxon>
        <taxon>Ralstonia</taxon>
    </lineage>
</organism>
<dbReference type="Proteomes" id="UP001189757">
    <property type="component" value="Unassembled WGS sequence"/>
</dbReference>
<keyword evidence="2" id="KW-1185">Reference proteome</keyword>
<reference evidence="1 2" key="1">
    <citation type="submission" date="2023-07" db="EMBL/GenBank/DDBJ databases">
        <authorList>
            <person name="Peeters C."/>
        </authorList>
    </citation>
    <scope>NUCLEOTIDE SEQUENCE [LARGE SCALE GENOMIC DNA]</scope>
    <source>
        <strain evidence="1 2">LMG 18101</strain>
    </source>
</reference>
<evidence type="ECO:0000313" key="2">
    <source>
        <dbReference type="Proteomes" id="UP001189757"/>
    </source>
</evidence>
<gene>
    <name evidence="1" type="ORF">LMG18101_04959</name>
</gene>
<proteinExistence type="predicted"/>
<accession>A0ABN9JRV2</accession>
<dbReference type="InterPro" id="IPR045538">
    <property type="entry name" value="CIS_TMP"/>
</dbReference>
<comment type="caution">
    <text evidence="1">The sequence shown here is derived from an EMBL/GenBank/DDBJ whole genome shotgun (WGS) entry which is preliminary data.</text>
</comment>
<dbReference type="EMBL" id="CATZLL010000022">
    <property type="protein sequence ID" value="CAJ0822345.1"/>
    <property type="molecule type" value="Genomic_DNA"/>
</dbReference>
<name>A0ABN9JRV2_9RALS</name>
<sequence length="183" mass="20201">MTTANLAGATHNAGAAPIKVSNAGLVLLQAYLPLYFERCGLTRDGQFADAAANHRAVRLVHLLASGQWAQDEVTLPLAKVMCGISVFTPLMTMDDAPTEGERDLCDSLLAAVMQHWDTQRGSSIDGLRGNFLMRDGRLTHQSGSWQLDVEKRAYDMLLGTFPLSFAVIKFAWMPEPLRVQWPW</sequence>
<dbReference type="RefSeq" id="WP_316682753.1">
    <property type="nucleotide sequence ID" value="NZ_CATZLL010000022.1"/>
</dbReference>
<protein>
    <submittedName>
        <fullName evidence="1">Uncharacterized protein</fullName>
    </submittedName>
</protein>
<evidence type="ECO:0000313" key="1">
    <source>
        <dbReference type="EMBL" id="CAJ0822345.1"/>
    </source>
</evidence>